<keyword evidence="6" id="KW-1185">Reference proteome</keyword>
<dbReference type="KEGG" id="xtr:101734888"/>
<accession>A0A8J1JVP7</accession>
<gene>
    <name evidence="7 8" type="primary">colca2</name>
</gene>
<evidence type="ECO:0000256" key="4">
    <source>
        <dbReference type="SAM" id="MobiDB-lite"/>
    </source>
</evidence>
<keyword evidence="2" id="KW-0010">Activator</keyword>
<dbReference type="PANTHER" id="PTHR36689:SF1">
    <property type="entry name" value="POU CLASS 2 HOMEOBOX ASSOCIATING FACTOR 3"/>
    <property type="match status" value="1"/>
</dbReference>
<organism evidence="6 7">
    <name type="scientific">Xenopus tropicalis</name>
    <name type="common">Western clawed frog</name>
    <name type="synonym">Silurana tropicalis</name>
    <dbReference type="NCBI Taxonomy" id="8364"/>
    <lineage>
        <taxon>Eukaryota</taxon>
        <taxon>Metazoa</taxon>
        <taxon>Chordata</taxon>
        <taxon>Craniata</taxon>
        <taxon>Vertebrata</taxon>
        <taxon>Euteleostomi</taxon>
        <taxon>Amphibia</taxon>
        <taxon>Batrachia</taxon>
        <taxon>Anura</taxon>
        <taxon>Pipoidea</taxon>
        <taxon>Pipidae</taxon>
        <taxon>Xenopodinae</taxon>
        <taxon>Xenopus</taxon>
        <taxon>Silurana</taxon>
    </lineage>
</organism>
<dbReference type="RefSeq" id="XP_031761962.1">
    <property type="nucleotide sequence ID" value="XM_031906102.1"/>
</dbReference>
<protein>
    <submittedName>
        <fullName evidence="7">Colorectal cancer-associated protein 2</fullName>
    </submittedName>
</protein>
<feature type="region of interest" description="Disordered" evidence="4">
    <location>
        <begin position="131"/>
        <end position="150"/>
    </location>
</feature>
<dbReference type="GO" id="GO:0003677">
    <property type="term" value="F:DNA binding"/>
    <property type="evidence" value="ECO:0007669"/>
    <property type="project" value="InterPro"/>
</dbReference>
<evidence type="ECO:0000313" key="8">
    <source>
        <dbReference type="Xenbase" id="XB-GENE-29077103"/>
    </source>
</evidence>
<name>A0A8J1JVP7_XENTR</name>
<dbReference type="AGR" id="Xenbase:XB-GENE-29077103"/>
<evidence type="ECO:0000256" key="1">
    <source>
        <dbReference type="ARBA" id="ARBA00023015"/>
    </source>
</evidence>
<dbReference type="AlphaFoldDB" id="A0A8J1JVP7"/>
<dbReference type="InterPro" id="IPR043265">
    <property type="entry name" value="OCAT2"/>
</dbReference>
<evidence type="ECO:0000256" key="3">
    <source>
        <dbReference type="ARBA" id="ARBA00023163"/>
    </source>
</evidence>
<feature type="domain" description="OCA" evidence="5">
    <location>
        <begin position="12"/>
        <end position="34"/>
    </location>
</feature>
<dbReference type="OMA" id="HGYPQED"/>
<dbReference type="PANTHER" id="PTHR36689">
    <property type="entry name" value="COLORECTAL CANCER-ASSOCIATED PROTEIN 2"/>
    <property type="match status" value="1"/>
</dbReference>
<evidence type="ECO:0000259" key="5">
    <source>
        <dbReference type="PROSITE" id="PS52003"/>
    </source>
</evidence>
<dbReference type="PROSITE" id="PS52003">
    <property type="entry name" value="OCA"/>
    <property type="match status" value="1"/>
</dbReference>
<dbReference type="OrthoDB" id="9942157at2759"/>
<feature type="non-terminal residue" evidence="7">
    <location>
        <position position="1"/>
    </location>
</feature>
<evidence type="ECO:0000313" key="7">
    <source>
        <dbReference type="RefSeq" id="XP_031761962.1"/>
    </source>
</evidence>
<reference evidence="7" key="1">
    <citation type="submission" date="2025-08" db="UniProtKB">
        <authorList>
            <consortium name="RefSeq"/>
        </authorList>
    </citation>
    <scope>IDENTIFICATION</scope>
    <source>
        <strain evidence="7">Nigerian</strain>
        <tissue evidence="7">Liver and blood</tissue>
    </source>
</reference>
<dbReference type="Xenbase" id="XB-GENE-29077103">
    <property type="gene designation" value="colca2"/>
</dbReference>
<evidence type="ECO:0000313" key="6">
    <source>
        <dbReference type="Proteomes" id="UP000008143"/>
    </source>
</evidence>
<sequence>FQFSFSCILARPKVYQGVRVKTTVRELLQQKRAQQAEKRTSEFQDCRMQLSDPSPTYSEMYNGFEASCSADSYHQSRHFPNYSSPDDSLSFLDQLFPDIYLPSDCLADSNFNFLQSSSSCALEGNSQLAPSFQQSMAPESPTSSDDMSNSFEYSPTYQEMTYNHQNHSAYQDPGSCTFANVDMYYQHQHNAACCYCVYCHSMEHQEAMKALEPYSYPSTNCMEYFPSSTVSEDLFPGEMNAYEVLQLR</sequence>
<evidence type="ECO:0000256" key="2">
    <source>
        <dbReference type="ARBA" id="ARBA00023159"/>
    </source>
</evidence>
<proteinExistence type="predicted"/>
<dbReference type="GeneID" id="101734888"/>
<dbReference type="CTD" id="101751781"/>
<dbReference type="Proteomes" id="UP000008143">
    <property type="component" value="Chromosome 7"/>
</dbReference>
<keyword evidence="3" id="KW-0804">Transcription</keyword>
<dbReference type="InterPro" id="IPR047571">
    <property type="entry name" value="OCA"/>
</dbReference>
<keyword evidence="1" id="KW-0805">Transcription regulation</keyword>
<dbReference type="GO" id="GO:0070974">
    <property type="term" value="F:POU domain binding"/>
    <property type="evidence" value="ECO:0007669"/>
    <property type="project" value="InterPro"/>
</dbReference>